<feature type="region of interest" description="Disordered" evidence="1">
    <location>
        <begin position="33"/>
        <end position="78"/>
    </location>
</feature>
<comment type="caution">
    <text evidence="3">The sequence shown here is derived from an EMBL/GenBank/DDBJ whole genome shotgun (WGS) entry which is preliminary data.</text>
</comment>
<dbReference type="EMBL" id="MFKW01000080">
    <property type="protein sequence ID" value="OGG49139.1"/>
    <property type="molecule type" value="Genomic_DNA"/>
</dbReference>
<dbReference type="AlphaFoldDB" id="A0A1F6CIU4"/>
<protein>
    <submittedName>
        <fullName evidence="3">Uncharacterized protein</fullName>
    </submittedName>
</protein>
<evidence type="ECO:0000313" key="4">
    <source>
        <dbReference type="Proteomes" id="UP000176445"/>
    </source>
</evidence>
<sequence length="330" mass="35205">MYTDRSYSTGGGYSYPSYTPSYSAARPFSFSAPSTYYAPSRPAPQPQRPVQQQQQQQQQQSSTPINIVNTNNNNNVNNNTNTVSVVVPVAQTQTTYPIQYVYPQQPTQYCPAGSTGIYPNCVYPTYPTQNAYCTISASPSSIANGQAAYLTWSSTGATSAWLSDGIGTVAPTGSLAVRPNTSKTYTLTISGYGGTRTCSTYVTVQGSYISLSQIPYTGFDAGILGNAMYWLSLISFAIAGAYLAVYYKGGAFALAGAMIGSRKVSMNEIPTPSPIETDVPTETAVETMTPSPIDALENLPVAPMAKATMDSMQVLHSKEGSAPRIVITRS</sequence>
<name>A0A1F6CIU4_9BACT</name>
<accession>A0A1F6CIU4</accession>
<dbReference type="Proteomes" id="UP000176445">
    <property type="component" value="Unassembled WGS sequence"/>
</dbReference>
<evidence type="ECO:0000256" key="2">
    <source>
        <dbReference type="SAM" id="Phobius"/>
    </source>
</evidence>
<evidence type="ECO:0000313" key="3">
    <source>
        <dbReference type="EMBL" id="OGG49139.1"/>
    </source>
</evidence>
<reference evidence="3 4" key="1">
    <citation type="journal article" date="2016" name="Nat. Commun.">
        <title>Thousands of microbial genomes shed light on interconnected biogeochemical processes in an aquifer system.</title>
        <authorList>
            <person name="Anantharaman K."/>
            <person name="Brown C.T."/>
            <person name="Hug L.A."/>
            <person name="Sharon I."/>
            <person name="Castelle C.J."/>
            <person name="Probst A.J."/>
            <person name="Thomas B.C."/>
            <person name="Singh A."/>
            <person name="Wilkins M.J."/>
            <person name="Karaoz U."/>
            <person name="Brodie E.L."/>
            <person name="Williams K.H."/>
            <person name="Hubbard S.S."/>
            <person name="Banfield J.F."/>
        </authorList>
    </citation>
    <scope>NUCLEOTIDE SEQUENCE [LARGE SCALE GENOMIC DNA]</scope>
</reference>
<feature type="compositionally biased region" description="Low complexity" evidence="1">
    <location>
        <begin position="48"/>
        <end position="78"/>
    </location>
</feature>
<keyword evidence="2" id="KW-1133">Transmembrane helix</keyword>
<organism evidence="3 4">
    <name type="scientific">Candidatus Kaiserbacteria bacterium RIFCSPHIGHO2_01_FULL_54_36b</name>
    <dbReference type="NCBI Taxonomy" id="1798483"/>
    <lineage>
        <taxon>Bacteria</taxon>
        <taxon>Candidatus Kaiseribacteriota</taxon>
    </lineage>
</organism>
<gene>
    <name evidence="3" type="ORF">A2704_03905</name>
</gene>
<proteinExistence type="predicted"/>
<feature type="transmembrane region" description="Helical" evidence="2">
    <location>
        <begin position="227"/>
        <end position="247"/>
    </location>
</feature>
<keyword evidence="2" id="KW-0472">Membrane</keyword>
<keyword evidence="2" id="KW-0812">Transmembrane</keyword>
<evidence type="ECO:0000256" key="1">
    <source>
        <dbReference type="SAM" id="MobiDB-lite"/>
    </source>
</evidence>